<evidence type="ECO:0000259" key="14">
    <source>
        <dbReference type="PROSITE" id="PS50109"/>
    </source>
</evidence>
<dbReference type="InterPro" id="IPR050351">
    <property type="entry name" value="BphY/WalK/GraS-like"/>
</dbReference>
<evidence type="ECO:0000256" key="1">
    <source>
        <dbReference type="ARBA" id="ARBA00000085"/>
    </source>
</evidence>
<dbReference type="SMART" id="SM00388">
    <property type="entry name" value="HisKA"/>
    <property type="match status" value="1"/>
</dbReference>
<dbReference type="SUPFAM" id="SSF55874">
    <property type="entry name" value="ATPase domain of HSP90 chaperone/DNA topoisomerase II/histidine kinase"/>
    <property type="match status" value="1"/>
</dbReference>
<keyword evidence="11" id="KW-0902">Two-component regulatory system</keyword>
<evidence type="ECO:0000256" key="2">
    <source>
        <dbReference type="ARBA" id="ARBA00006402"/>
    </source>
</evidence>
<dbReference type="CDD" id="cd00082">
    <property type="entry name" value="HisKA"/>
    <property type="match status" value="1"/>
</dbReference>
<sequence length="738" mass="83766">MSSPSSILQCHTEPIHILGKIQDRGFLIGIEKEKEQVTHASENVNSLLLADANDLIGRHCRILDKLITAPGFLFSHYAASLSKGDVSLPNHYPVVTCNGITYYLIHSFSNNYLIFETEPVLQEGDVSDKIFEIVDTVIGQNIIADIMDAAVSEIKRITGFERVMVYQFHKDGSGQVVAEAIDEELEPFMGLRYPETDIPRQARELYKKNHIRLVHEAGGATPSVISSTPAPLDLTYSVLRAVSPTHIEYLKNMGVTSSYSVSIMDDNVLWGLVSCHHSTRKIIDFKVRQATLLIAKVMMSRISEKLKDLSKQAERKYTSNYSRLQELIIQEHNFKSSLNKGLQHLLQTTSASGFAMMFDGQLYSQGLVPERDQILSIIEWHKTKRIYGLYYTQQFSKEDEKAVDYYKRASGILIAPLTVEGSYLIWFKKENRYVVQWAGNPHDKDTQPVKDNHQLKQYVPRKSFAVWRENITQQSESWTNEEISSAQRVALLIDSSFEKERRQISDYNSKLNRITKDLEFFSYTVSHDLKTPLTVIRSYAQLLLLAGDSMSPKEKEITKKIMTSVDKMNEMISGVNQLTRINKNEITFKEVDVSKLINDIVSDHTIAHEYHKTKILIGNTPEILGDHHLIYHCFSNIIGNALKYSSKTSNPKVEISGFKKDAYTCYKILDNGIGIPPEDHAHIFDLFNRCQNASEFEGSGIGLPIVQTILEKHKGYAWCISNLGEGTAFYLVFQNTPS</sequence>
<dbReference type="InterPro" id="IPR036890">
    <property type="entry name" value="HATPase_C_sf"/>
</dbReference>
<dbReference type="Pfam" id="PF01590">
    <property type="entry name" value="GAF"/>
    <property type="match status" value="1"/>
</dbReference>
<dbReference type="PRINTS" id="PR01033">
    <property type="entry name" value="PHYTOCHROME"/>
</dbReference>
<dbReference type="Gene3D" id="1.10.287.130">
    <property type="match status" value="1"/>
</dbReference>
<dbReference type="InterPro" id="IPR013654">
    <property type="entry name" value="PAS_2"/>
</dbReference>
<evidence type="ECO:0000256" key="11">
    <source>
        <dbReference type="ARBA" id="ARBA00023012"/>
    </source>
</evidence>
<comment type="catalytic activity">
    <reaction evidence="1">
        <text>ATP + protein L-histidine = ADP + protein N-phospho-L-histidine.</text>
        <dbReference type="EC" id="2.7.13.3"/>
    </reaction>
</comment>
<evidence type="ECO:0000256" key="4">
    <source>
        <dbReference type="ARBA" id="ARBA00022543"/>
    </source>
</evidence>
<keyword evidence="16" id="KW-1185">Reference proteome</keyword>
<evidence type="ECO:0000256" key="5">
    <source>
        <dbReference type="ARBA" id="ARBA00022606"/>
    </source>
</evidence>
<dbReference type="InterPro" id="IPR003661">
    <property type="entry name" value="HisK_dim/P_dom"/>
</dbReference>
<keyword evidence="12" id="KW-0675">Receptor</keyword>
<dbReference type="PROSITE" id="PS50046">
    <property type="entry name" value="PHYTOCHROME_2"/>
    <property type="match status" value="1"/>
</dbReference>
<keyword evidence="6" id="KW-0808">Transferase</keyword>
<evidence type="ECO:0000259" key="13">
    <source>
        <dbReference type="PROSITE" id="PS50046"/>
    </source>
</evidence>
<dbReference type="InterPro" id="IPR029016">
    <property type="entry name" value="GAF-like_dom_sf"/>
</dbReference>
<dbReference type="PANTHER" id="PTHR42878">
    <property type="entry name" value="TWO-COMPONENT HISTIDINE KINASE"/>
    <property type="match status" value="1"/>
</dbReference>
<dbReference type="SMART" id="SM00387">
    <property type="entry name" value="HATPase_c"/>
    <property type="match status" value="1"/>
</dbReference>
<organism evidence="15 16">
    <name type="scientific">Niabella yanshanensis</name>
    <dbReference type="NCBI Taxonomy" id="577386"/>
    <lineage>
        <taxon>Bacteria</taxon>
        <taxon>Pseudomonadati</taxon>
        <taxon>Bacteroidota</taxon>
        <taxon>Chitinophagia</taxon>
        <taxon>Chitinophagales</taxon>
        <taxon>Chitinophagaceae</taxon>
        <taxon>Niabella</taxon>
    </lineage>
</organism>
<feature type="domain" description="Phytochrome chromophore attachment site" evidence="13">
    <location>
        <begin position="142"/>
        <end position="296"/>
    </location>
</feature>
<accession>A0ABZ0W1U1</accession>
<dbReference type="Pfam" id="PF02518">
    <property type="entry name" value="HATPase_c"/>
    <property type="match status" value="1"/>
</dbReference>
<evidence type="ECO:0000256" key="9">
    <source>
        <dbReference type="ARBA" id="ARBA00022840"/>
    </source>
</evidence>
<keyword evidence="5" id="KW-0716">Sensory transduction</keyword>
<evidence type="ECO:0000256" key="7">
    <source>
        <dbReference type="ARBA" id="ARBA00022741"/>
    </source>
</evidence>
<keyword evidence="4" id="KW-0600">Photoreceptor protein</keyword>
<comment type="similarity">
    <text evidence="2">In the N-terminal section; belongs to the phytochrome family.</text>
</comment>
<dbReference type="InterPro" id="IPR005467">
    <property type="entry name" value="His_kinase_dom"/>
</dbReference>
<dbReference type="Gene3D" id="3.30.450.270">
    <property type="match status" value="1"/>
</dbReference>
<dbReference type="InterPro" id="IPR016132">
    <property type="entry name" value="Phyto_chromo_attachment"/>
</dbReference>
<proteinExistence type="inferred from homology"/>
<gene>
    <name evidence="15" type="ORF">U0035_16320</name>
</gene>
<reference evidence="15 16" key="1">
    <citation type="submission" date="2023-12" db="EMBL/GenBank/DDBJ databases">
        <title>Genome sequencing and assembly of bacterial species from a model synthetic community.</title>
        <authorList>
            <person name="Hogle S.L."/>
        </authorList>
    </citation>
    <scope>NUCLEOTIDE SEQUENCE [LARGE SCALE GENOMIC DNA]</scope>
    <source>
        <strain evidence="15 16">HAMBI_3031</strain>
    </source>
</reference>
<dbReference type="SUPFAM" id="SSF47384">
    <property type="entry name" value="Homodimeric domain of signal transducing histidine kinase"/>
    <property type="match status" value="1"/>
</dbReference>
<dbReference type="Pfam" id="PF08446">
    <property type="entry name" value="PAS_2"/>
    <property type="match status" value="1"/>
</dbReference>
<dbReference type="PROSITE" id="PS50109">
    <property type="entry name" value="HIS_KIN"/>
    <property type="match status" value="1"/>
</dbReference>
<evidence type="ECO:0000256" key="8">
    <source>
        <dbReference type="ARBA" id="ARBA00022777"/>
    </source>
</evidence>
<dbReference type="EMBL" id="CP139960">
    <property type="protein sequence ID" value="WQD37235.1"/>
    <property type="molecule type" value="Genomic_DNA"/>
</dbReference>
<dbReference type="Gene3D" id="3.30.450.40">
    <property type="match status" value="1"/>
</dbReference>
<evidence type="ECO:0000313" key="16">
    <source>
        <dbReference type="Proteomes" id="UP001325680"/>
    </source>
</evidence>
<evidence type="ECO:0000256" key="12">
    <source>
        <dbReference type="ARBA" id="ARBA00023170"/>
    </source>
</evidence>
<dbReference type="Pfam" id="PF00512">
    <property type="entry name" value="HisKA"/>
    <property type="match status" value="1"/>
</dbReference>
<dbReference type="InterPro" id="IPR036097">
    <property type="entry name" value="HisK_dim/P_sf"/>
</dbReference>
<dbReference type="RefSeq" id="WP_114792266.1">
    <property type="nucleotide sequence ID" value="NZ_CP139960.1"/>
</dbReference>
<evidence type="ECO:0000256" key="3">
    <source>
        <dbReference type="ARBA" id="ARBA00012438"/>
    </source>
</evidence>
<dbReference type="InterPro" id="IPR013515">
    <property type="entry name" value="Phytochrome_cen-reg"/>
</dbReference>
<dbReference type="PANTHER" id="PTHR42878:SF7">
    <property type="entry name" value="SENSOR HISTIDINE KINASE GLRK"/>
    <property type="match status" value="1"/>
</dbReference>
<protein>
    <recommendedName>
        <fullName evidence="3">histidine kinase</fullName>
        <ecNumber evidence="3">2.7.13.3</ecNumber>
    </recommendedName>
</protein>
<dbReference type="SUPFAM" id="SSF55785">
    <property type="entry name" value="PYP-like sensor domain (PAS domain)"/>
    <property type="match status" value="1"/>
</dbReference>
<dbReference type="EC" id="2.7.13.3" evidence="3"/>
<evidence type="ECO:0000256" key="6">
    <source>
        <dbReference type="ARBA" id="ARBA00022679"/>
    </source>
</evidence>
<dbReference type="InterPro" id="IPR043150">
    <property type="entry name" value="Phytochrome_PHY_sf"/>
</dbReference>
<dbReference type="InterPro" id="IPR001294">
    <property type="entry name" value="Phytochrome"/>
</dbReference>
<dbReference type="InterPro" id="IPR035965">
    <property type="entry name" value="PAS-like_dom_sf"/>
</dbReference>
<evidence type="ECO:0000313" key="15">
    <source>
        <dbReference type="EMBL" id="WQD37235.1"/>
    </source>
</evidence>
<dbReference type="Gene3D" id="3.30.565.10">
    <property type="entry name" value="Histidine kinase-like ATPase, C-terminal domain"/>
    <property type="match status" value="1"/>
</dbReference>
<dbReference type="SUPFAM" id="SSF55781">
    <property type="entry name" value="GAF domain-like"/>
    <property type="match status" value="2"/>
</dbReference>
<evidence type="ECO:0000256" key="10">
    <source>
        <dbReference type="ARBA" id="ARBA00022991"/>
    </source>
</evidence>
<dbReference type="Proteomes" id="UP001325680">
    <property type="component" value="Chromosome"/>
</dbReference>
<dbReference type="InterPro" id="IPR003594">
    <property type="entry name" value="HATPase_dom"/>
</dbReference>
<keyword evidence="7" id="KW-0547">Nucleotide-binding</keyword>
<dbReference type="GO" id="GO:0005524">
    <property type="term" value="F:ATP binding"/>
    <property type="evidence" value="ECO:0007669"/>
    <property type="project" value="UniProtKB-KW"/>
</dbReference>
<dbReference type="CDD" id="cd00075">
    <property type="entry name" value="HATPase"/>
    <property type="match status" value="1"/>
</dbReference>
<keyword evidence="10" id="KW-0157">Chromophore</keyword>
<dbReference type="InterPro" id="IPR003018">
    <property type="entry name" value="GAF"/>
</dbReference>
<feature type="domain" description="Histidine kinase" evidence="14">
    <location>
        <begin position="524"/>
        <end position="737"/>
    </location>
</feature>
<dbReference type="Gene3D" id="3.30.450.20">
    <property type="entry name" value="PAS domain"/>
    <property type="match status" value="1"/>
</dbReference>
<keyword evidence="8" id="KW-0418">Kinase</keyword>
<keyword evidence="9 15" id="KW-0067">ATP-binding</keyword>
<name>A0ABZ0W1U1_9BACT</name>
<dbReference type="Pfam" id="PF00360">
    <property type="entry name" value="PHY"/>
    <property type="match status" value="1"/>
</dbReference>